<dbReference type="Proteomes" id="UP000828390">
    <property type="component" value="Unassembled WGS sequence"/>
</dbReference>
<gene>
    <name evidence="4" type="ORF">DPMN_034095</name>
</gene>
<keyword evidence="1" id="KW-1015">Disulfide bond</keyword>
<evidence type="ECO:0000259" key="3">
    <source>
        <dbReference type="PROSITE" id="PS50287"/>
    </source>
</evidence>
<accession>A0A9D4M6Z1</accession>
<dbReference type="InterPro" id="IPR036772">
    <property type="entry name" value="SRCR-like_dom_sf"/>
</dbReference>
<dbReference type="PANTHER" id="PTHR48071">
    <property type="entry name" value="SRCR DOMAIN-CONTAINING PROTEIN"/>
    <property type="match status" value="1"/>
</dbReference>
<evidence type="ECO:0000256" key="2">
    <source>
        <dbReference type="PROSITE-ProRule" id="PRU00196"/>
    </source>
</evidence>
<protein>
    <recommendedName>
        <fullName evidence="3">SRCR domain-containing protein</fullName>
    </recommendedName>
</protein>
<reference evidence="4" key="1">
    <citation type="journal article" date="2019" name="bioRxiv">
        <title>The Genome of the Zebra Mussel, Dreissena polymorpha: A Resource for Invasive Species Research.</title>
        <authorList>
            <person name="McCartney M.A."/>
            <person name="Auch B."/>
            <person name="Kono T."/>
            <person name="Mallez S."/>
            <person name="Zhang Y."/>
            <person name="Obille A."/>
            <person name="Becker A."/>
            <person name="Abrahante J.E."/>
            <person name="Garbe J."/>
            <person name="Badalamenti J.P."/>
            <person name="Herman A."/>
            <person name="Mangelson H."/>
            <person name="Liachko I."/>
            <person name="Sullivan S."/>
            <person name="Sone E.D."/>
            <person name="Koren S."/>
            <person name="Silverstein K.A.T."/>
            <person name="Beckman K.B."/>
            <person name="Gohl D.M."/>
        </authorList>
    </citation>
    <scope>NUCLEOTIDE SEQUENCE</scope>
    <source>
        <strain evidence="4">Duluth1</strain>
        <tissue evidence="4">Whole animal</tissue>
    </source>
</reference>
<dbReference type="SUPFAM" id="SSF56487">
    <property type="entry name" value="SRCR-like"/>
    <property type="match status" value="1"/>
</dbReference>
<dbReference type="PANTHER" id="PTHR48071:SF18">
    <property type="entry name" value="DELETED IN MALIGNANT BRAIN TUMORS 1 PROTEIN-RELATED"/>
    <property type="match status" value="1"/>
</dbReference>
<keyword evidence="5" id="KW-1185">Reference proteome</keyword>
<proteinExistence type="predicted"/>
<feature type="domain" description="SRCR" evidence="3">
    <location>
        <begin position="1"/>
        <end position="53"/>
    </location>
</feature>
<dbReference type="AlphaFoldDB" id="A0A9D4M6Z1"/>
<dbReference type="Gene3D" id="3.10.250.10">
    <property type="entry name" value="SRCR-like domain"/>
    <property type="match status" value="1"/>
</dbReference>
<evidence type="ECO:0000313" key="5">
    <source>
        <dbReference type="Proteomes" id="UP000828390"/>
    </source>
</evidence>
<evidence type="ECO:0000313" key="4">
    <source>
        <dbReference type="EMBL" id="KAH3870903.1"/>
    </source>
</evidence>
<sequence>MNDTSAQSGRVEVEYRGQWGTICDDGFDDLEAKVICRMLDFSDRYAHAYTGVL</sequence>
<dbReference type="GO" id="GO:0016020">
    <property type="term" value="C:membrane"/>
    <property type="evidence" value="ECO:0007669"/>
    <property type="project" value="InterPro"/>
</dbReference>
<name>A0A9D4M6Z1_DREPO</name>
<reference evidence="4" key="2">
    <citation type="submission" date="2020-11" db="EMBL/GenBank/DDBJ databases">
        <authorList>
            <person name="McCartney M.A."/>
            <person name="Auch B."/>
            <person name="Kono T."/>
            <person name="Mallez S."/>
            <person name="Becker A."/>
            <person name="Gohl D.M."/>
            <person name="Silverstein K.A.T."/>
            <person name="Koren S."/>
            <person name="Bechman K.B."/>
            <person name="Herman A."/>
            <person name="Abrahante J.E."/>
            <person name="Garbe J."/>
        </authorList>
    </citation>
    <scope>NUCLEOTIDE SEQUENCE</scope>
    <source>
        <strain evidence="4">Duluth1</strain>
        <tissue evidence="4">Whole animal</tissue>
    </source>
</reference>
<dbReference type="InterPro" id="IPR001190">
    <property type="entry name" value="SRCR"/>
</dbReference>
<comment type="caution">
    <text evidence="4">The sequence shown here is derived from an EMBL/GenBank/DDBJ whole genome shotgun (WGS) entry which is preliminary data.</text>
</comment>
<dbReference type="EMBL" id="JAIWYP010000002">
    <property type="protein sequence ID" value="KAH3870903.1"/>
    <property type="molecule type" value="Genomic_DNA"/>
</dbReference>
<dbReference type="PROSITE" id="PS50287">
    <property type="entry name" value="SRCR_2"/>
    <property type="match status" value="1"/>
</dbReference>
<organism evidence="4 5">
    <name type="scientific">Dreissena polymorpha</name>
    <name type="common">Zebra mussel</name>
    <name type="synonym">Mytilus polymorpha</name>
    <dbReference type="NCBI Taxonomy" id="45954"/>
    <lineage>
        <taxon>Eukaryota</taxon>
        <taxon>Metazoa</taxon>
        <taxon>Spiralia</taxon>
        <taxon>Lophotrochozoa</taxon>
        <taxon>Mollusca</taxon>
        <taxon>Bivalvia</taxon>
        <taxon>Autobranchia</taxon>
        <taxon>Heteroconchia</taxon>
        <taxon>Euheterodonta</taxon>
        <taxon>Imparidentia</taxon>
        <taxon>Neoheterodontei</taxon>
        <taxon>Myida</taxon>
        <taxon>Dreissenoidea</taxon>
        <taxon>Dreissenidae</taxon>
        <taxon>Dreissena</taxon>
    </lineage>
</organism>
<comment type="caution">
    <text evidence="2">Lacks conserved residue(s) required for the propagation of feature annotation.</text>
</comment>
<evidence type="ECO:0000256" key="1">
    <source>
        <dbReference type="ARBA" id="ARBA00023157"/>
    </source>
</evidence>
<dbReference type="Pfam" id="PF00530">
    <property type="entry name" value="SRCR"/>
    <property type="match status" value="1"/>
</dbReference>